<keyword evidence="3 11" id="KW-1134">Transmembrane beta strand</keyword>
<accession>A0A1I1K290</accession>
<dbReference type="Gene3D" id="2.40.170.20">
    <property type="entry name" value="TonB-dependent receptor, beta-barrel domain"/>
    <property type="match status" value="1"/>
</dbReference>
<dbReference type="InterPro" id="IPR012910">
    <property type="entry name" value="Plug_dom"/>
</dbReference>
<comment type="subcellular location">
    <subcellularLocation>
        <location evidence="1 11">Cell outer membrane</location>
        <topology evidence="1 11">Multi-pass membrane protein</topology>
    </subcellularLocation>
</comment>
<dbReference type="PROSITE" id="PS52016">
    <property type="entry name" value="TONB_DEPENDENT_REC_3"/>
    <property type="match status" value="1"/>
</dbReference>
<dbReference type="Gene3D" id="2.170.130.10">
    <property type="entry name" value="TonB-dependent receptor, plug domain"/>
    <property type="match status" value="1"/>
</dbReference>
<dbReference type="InterPro" id="IPR039426">
    <property type="entry name" value="TonB-dep_rcpt-like"/>
</dbReference>
<dbReference type="OrthoDB" id="9768177at2"/>
<evidence type="ECO:0000256" key="12">
    <source>
        <dbReference type="RuleBase" id="RU003357"/>
    </source>
</evidence>
<dbReference type="SUPFAM" id="SSF56935">
    <property type="entry name" value="Porins"/>
    <property type="match status" value="1"/>
</dbReference>
<keyword evidence="4" id="KW-0410">Iron transport</keyword>
<evidence type="ECO:0000256" key="6">
    <source>
        <dbReference type="ARBA" id="ARBA00023004"/>
    </source>
</evidence>
<evidence type="ECO:0000256" key="3">
    <source>
        <dbReference type="ARBA" id="ARBA00022452"/>
    </source>
</evidence>
<gene>
    <name evidence="16" type="ORF">SAMN04487907_105185</name>
</gene>
<dbReference type="FunFam" id="2.60.40.1120:FF:000003">
    <property type="entry name" value="Outer membrane protein Omp121"/>
    <property type="match status" value="1"/>
</dbReference>
<feature type="domain" description="TonB-dependent receptor plug" evidence="15">
    <location>
        <begin position="116"/>
        <end position="241"/>
    </location>
</feature>
<dbReference type="PANTHER" id="PTHR32552">
    <property type="entry name" value="FERRICHROME IRON RECEPTOR-RELATED"/>
    <property type="match status" value="1"/>
</dbReference>
<dbReference type="AlphaFoldDB" id="A0A1I1K290"/>
<dbReference type="InterPro" id="IPR023996">
    <property type="entry name" value="TonB-dep_OMP_SusC/RagA"/>
</dbReference>
<evidence type="ECO:0000256" key="2">
    <source>
        <dbReference type="ARBA" id="ARBA00022448"/>
    </source>
</evidence>
<evidence type="ECO:0000256" key="9">
    <source>
        <dbReference type="ARBA" id="ARBA00023136"/>
    </source>
</evidence>
<dbReference type="PANTHER" id="PTHR32552:SF81">
    <property type="entry name" value="TONB-DEPENDENT OUTER MEMBRANE RECEPTOR"/>
    <property type="match status" value="1"/>
</dbReference>
<dbReference type="Pfam" id="PF13715">
    <property type="entry name" value="CarbopepD_reg_2"/>
    <property type="match status" value="1"/>
</dbReference>
<evidence type="ECO:0000256" key="8">
    <source>
        <dbReference type="ARBA" id="ARBA00023077"/>
    </source>
</evidence>
<keyword evidence="2 11" id="KW-0813">Transport</keyword>
<keyword evidence="6" id="KW-0408">Iron</keyword>
<dbReference type="InterPro" id="IPR000531">
    <property type="entry name" value="Beta-barrel_TonB"/>
</dbReference>
<dbReference type="GO" id="GO:0006826">
    <property type="term" value="P:iron ion transport"/>
    <property type="evidence" value="ECO:0007669"/>
    <property type="project" value="UniProtKB-KW"/>
</dbReference>
<evidence type="ECO:0000256" key="13">
    <source>
        <dbReference type="SAM" id="SignalP"/>
    </source>
</evidence>
<dbReference type="InterPro" id="IPR037066">
    <property type="entry name" value="Plug_dom_sf"/>
</dbReference>
<evidence type="ECO:0000259" key="14">
    <source>
        <dbReference type="Pfam" id="PF00593"/>
    </source>
</evidence>
<keyword evidence="5 11" id="KW-0812">Transmembrane</keyword>
<sequence length="1088" mass="119118">MKVKLSSILTLLLVLIAHITFAQERTITGTVTDDDGLPLPGVTVLVKGTNNGTQTDFDGNYSISAQSGSVLVYSFVGMTTQEFTVTESSTIDVTLQMDSAQLDEVVVTALGIERDKKSLGYATQEVDGSAVSDVPTQNFVNSLSGKVAGLKISNSGTMGGSSNVVIRGNSSLTGNNQALFVIDGTPISNANNNRSGQASGRGGYDYGNAASDINPNDIASINILKGAAATALYGARAANGAVIIETKKGQKNKGIGISISSTLMTSHVNNKTLPEYQDQYGAGYGAYYQSEDGYFNLADIDGDGNLDRTTPFTEDASFGGRFDGSPVYQWNSIYPQLAGTDYDYYQQATPWEAGEHTPNDIWETGHTSINTVALDGGTDKSSFRISATNFMQEGNLPNSEIKRNTIKFSGAHDFTDKFSAQANITFTKTDGKGRYGTGYSSTNIMQQFRQWWQTNVDLYEQRAAYFATGENITWNPNGPDNLSPIYSDNPYWTLYENYQTDTRNRYFGNINLNYEISDVFSVLGRFSFDTYDELQEERREVGSADLGYYSRFNNRAAEYNYDLILNFNKDISSDLNLDGNLGFNLRRNERSYILASTNGGLNAPNFFALSNSASPINPPSEYENDRMLDGIYARAGLGYLDTYYIEGTIRRDRSSTLPKENNTFYYPSVSTSIILSNLINADWLGYTKFRANYAEVGNDTSPYRVFNTYQISAPFGSAGWASNNSQLANPNLDPERKKAYEIGLEGNFFDRRLGFDLSYYNSQTENQITPVPVSTATGFSQQLLNAGTIENKGIEASLTLNPIRTDDFNWIMNINWAQNRSEVVELADGIDNLQLASVQGGISINAAPGEPYGAIRGSAYVYDDAGNRVITDAGYYERTPNANYIIGNIQPDWTGGVSNTFSYKNLSLNFLIDVQKGGDIFSLDTWYGRATGLYETSVGLNDLGNPKRNTLENGGGVILDGVQGDVSYNSDGSYEVTNTSENTTRARTDYYGNPFGYGRDANEGHVYDASFVKLREAGITYNFGPSVIDATPFTRASLSLIGRNLWIIHKNIPYSDPEAGLSSGNIQGYQSGAYPAVREIGASIKLNF</sequence>
<evidence type="ECO:0000313" key="17">
    <source>
        <dbReference type="Proteomes" id="UP000199438"/>
    </source>
</evidence>
<dbReference type="NCBIfam" id="TIGR04057">
    <property type="entry name" value="SusC_RagA_signa"/>
    <property type="match status" value="1"/>
</dbReference>
<evidence type="ECO:0000259" key="15">
    <source>
        <dbReference type="Pfam" id="PF07715"/>
    </source>
</evidence>
<dbReference type="EMBL" id="FOKV01000005">
    <property type="protein sequence ID" value="SFC54856.1"/>
    <property type="molecule type" value="Genomic_DNA"/>
</dbReference>
<dbReference type="RefSeq" id="WP_092543181.1">
    <property type="nucleotide sequence ID" value="NZ_FOKV01000005.1"/>
</dbReference>
<evidence type="ECO:0000256" key="11">
    <source>
        <dbReference type="PROSITE-ProRule" id="PRU01360"/>
    </source>
</evidence>
<feature type="domain" description="TonB-dependent receptor-like beta-barrel" evidence="14">
    <location>
        <begin position="463"/>
        <end position="886"/>
    </location>
</feature>
<evidence type="ECO:0000256" key="1">
    <source>
        <dbReference type="ARBA" id="ARBA00004571"/>
    </source>
</evidence>
<evidence type="ECO:0000313" key="16">
    <source>
        <dbReference type="EMBL" id="SFC54856.1"/>
    </source>
</evidence>
<dbReference type="Gene3D" id="2.60.40.1120">
    <property type="entry name" value="Carboxypeptidase-like, regulatory domain"/>
    <property type="match status" value="1"/>
</dbReference>
<protein>
    <submittedName>
        <fullName evidence="16">TonB-linked outer membrane protein, SusC/RagA family</fullName>
    </submittedName>
</protein>
<dbReference type="GO" id="GO:0009279">
    <property type="term" value="C:cell outer membrane"/>
    <property type="evidence" value="ECO:0007669"/>
    <property type="project" value="UniProtKB-SubCell"/>
</dbReference>
<keyword evidence="9 11" id="KW-0472">Membrane</keyword>
<evidence type="ECO:0000256" key="7">
    <source>
        <dbReference type="ARBA" id="ARBA00023065"/>
    </source>
</evidence>
<dbReference type="Pfam" id="PF00593">
    <property type="entry name" value="TonB_dep_Rec_b-barrel"/>
    <property type="match status" value="1"/>
</dbReference>
<dbReference type="Pfam" id="PF07715">
    <property type="entry name" value="Plug"/>
    <property type="match status" value="1"/>
</dbReference>
<keyword evidence="17" id="KW-1185">Reference proteome</keyword>
<dbReference type="Proteomes" id="UP000199438">
    <property type="component" value="Unassembled WGS sequence"/>
</dbReference>
<keyword evidence="7" id="KW-0406">Ion transport</keyword>
<keyword evidence="13" id="KW-0732">Signal</keyword>
<dbReference type="InterPro" id="IPR036942">
    <property type="entry name" value="Beta-barrel_TonB_sf"/>
</dbReference>
<name>A0A1I1K290_9FLAO</name>
<evidence type="ECO:0000256" key="5">
    <source>
        <dbReference type="ARBA" id="ARBA00022692"/>
    </source>
</evidence>
<keyword evidence="10 11" id="KW-0998">Cell outer membrane</keyword>
<evidence type="ECO:0000256" key="4">
    <source>
        <dbReference type="ARBA" id="ARBA00022496"/>
    </source>
</evidence>
<dbReference type="InterPro" id="IPR023997">
    <property type="entry name" value="TonB-dep_OMP_SusC/RagA_CS"/>
</dbReference>
<proteinExistence type="inferred from homology"/>
<evidence type="ECO:0000256" key="10">
    <source>
        <dbReference type="ARBA" id="ARBA00023237"/>
    </source>
</evidence>
<feature type="chain" id="PRO_5011709903" evidence="13">
    <location>
        <begin position="23"/>
        <end position="1088"/>
    </location>
</feature>
<dbReference type="SUPFAM" id="SSF49464">
    <property type="entry name" value="Carboxypeptidase regulatory domain-like"/>
    <property type="match status" value="1"/>
</dbReference>
<comment type="similarity">
    <text evidence="11 12">Belongs to the TonB-dependent receptor family.</text>
</comment>
<reference evidence="17" key="1">
    <citation type="submission" date="2016-10" db="EMBL/GenBank/DDBJ databases">
        <authorList>
            <person name="Varghese N."/>
            <person name="Submissions S."/>
        </authorList>
    </citation>
    <scope>NUCLEOTIDE SEQUENCE [LARGE SCALE GENOMIC DNA]</scope>
    <source>
        <strain evidence="17">DSM 24499</strain>
    </source>
</reference>
<dbReference type="InterPro" id="IPR008969">
    <property type="entry name" value="CarboxyPept-like_regulatory"/>
</dbReference>
<feature type="signal peptide" evidence="13">
    <location>
        <begin position="1"/>
        <end position="22"/>
    </location>
</feature>
<dbReference type="STRING" id="1334022.SAMN04487907_105185"/>
<organism evidence="16 17">
    <name type="scientific">Zunongwangia mangrovi</name>
    <dbReference type="NCBI Taxonomy" id="1334022"/>
    <lineage>
        <taxon>Bacteria</taxon>
        <taxon>Pseudomonadati</taxon>
        <taxon>Bacteroidota</taxon>
        <taxon>Flavobacteriia</taxon>
        <taxon>Flavobacteriales</taxon>
        <taxon>Flavobacteriaceae</taxon>
        <taxon>Zunongwangia</taxon>
    </lineage>
</organism>
<keyword evidence="8 12" id="KW-0798">TonB box</keyword>
<dbReference type="NCBIfam" id="TIGR04056">
    <property type="entry name" value="OMP_RagA_SusC"/>
    <property type="match status" value="1"/>
</dbReference>